<dbReference type="Pfam" id="PF13657">
    <property type="entry name" value="Couple_hipA"/>
    <property type="match status" value="1"/>
</dbReference>
<dbReference type="InterPro" id="IPR012893">
    <property type="entry name" value="HipA-like_C"/>
</dbReference>
<comment type="similarity">
    <text evidence="1">Belongs to the HipA Ser/Thr kinase family.</text>
</comment>
<comment type="caution">
    <text evidence="6">The sequence shown here is derived from an EMBL/GenBank/DDBJ whole genome shotgun (WGS) entry which is preliminary data.</text>
</comment>
<keyword evidence="7" id="KW-1185">Reference proteome</keyword>
<name>A0ABN1VH17_9MICO</name>
<gene>
    <name evidence="6" type="ORF">GCM10009655_07670</name>
</gene>
<dbReference type="Pfam" id="PF07804">
    <property type="entry name" value="HipA_C"/>
    <property type="match status" value="1"/>
</dbReference>
<feature type="domain" description="HipA-like C-terminal" evidence="4">
    <location>
        <begin position="152"/>
        <end position="390"/>
    </location>
</feature>
<dbReference type="PANTHER" id="PTHR37419:SF1">
    <property type="entry name" value="SERINE_THREONINE-PROTEIN KINASE TOXIN HIPA"/>
    <property type="match status" value="1"/>
</dbReference>
<dbReference type="PANTHER" id="PTHR37419">
    <property type="entry name" value="SERINE/THREONINE-PROTEIN KINASE TOXIN HIPA"/>
    <property type="match status" value="1"/>
</dbReference>
<dbReference type="Proteomes" id="UP001500943">
    <property type="component" value="Unassembled WGS sequence"/>
</dbReference>
<dbReference type="InterPro" id="IPR052028">
    <property type="entry name" value="HipA_Ser/Thr_kinase"/>
</dbReference>
<sequence>MTDSLAVFLHDDYLGDVVPFAQGRRRQKNRVRFQWDSGYQPGAITLTESFTSIPGREPDTAPVSNFFGGYTPDGNHREAMAALRGIDHRNLFSLLREFGGSLGGALTFRAPDEASPYVPRYIAVDDTTVAQRLLQAVERHDLGIQDESRSMLPGFQPKLLLARFGSQWHEPHGRAHSTHILKPQLKSRPHQIYNEHYSHQLARAMGLSQFGSEIMNAGQSKFLSIKRFDRLVDGTAVSLVHQEDAAQALGLDWQNSDVKFQDAQWPTNPARPSVRAIAELTGSLPNALAETSQWLRQLVFHVLIGDSDAHAKNVGFIHESGGTRLSELYDAVPNLYQAGRINWDMAMAIDGDFDHRKVSAESIAREAASWSVLRADTIEGVIRATLHEFVDAQASVTPLSEVGPDMVERLSWNAQRLIDGNQISAPKETR</sequence>
<keyword evidence="3" id="KW-0418">Kinase</keyword>
<dbReference type="EMBL" id="BAAAKW010000017">
    <property type="protein sequence ID" value="GAA1211052.1"/>
    <property type="molecule type" value="Genomic_DNA"/>
</dbReference>
<reference evidence="6 7" key="1">
    <citation type="journal article" date="2019" name="Int. J. Syst. Evol. Microbiol.">
        <title>The Global Catalogue of Microorganisms (GCM) 10K type strain sequencing project: providing services to taxonomists for standard genome sequencing and annotation.</title>
        <authorList>
            <consortium name="The Broad Institute Genomics Platform"/>
            <consortium name="The Broad Institute Genome Sequencing Center for Infectious Disease"/>
            <person name="Wu L."/>
            <person name="Ma J."/>
        </authorList>
    </citation>
    <scope>NUCLEOTIDE SEQUENCE [LARGE SCALE GENOMIC DNA]</scope>
    <source>
        <strain evidence="6 7">JCM 12762</strain>
    </source>
</reference>
<feature type="domain" description="HipA N-terminal subdomain 1" evidence="5">
    <location>
        <begin position="25"/>
        <end position="108"/>
    </location>
</feature>
<organism evidence="6 7">
    <name type="scientific">Rhodoglobus aureus</name>
    <dbReference type="NCBI Taxonomy" id="191497"/>
    <lineage>
        <taxon>Bacteria</taxon>
        <taxon>Bacillati</taxon>
        <taxon>Actinomycetota</taxon>
        <taxon>Actinomycetes</taxon>
        <taxon>Micrococcales</taxon>
        <taxon>Microbacteriaceae</taxon>
        <taxon>Rhodoglobus</taxon>
    </lineage>
</organism>
<protein>
    <submittedName>
        <fullName evidence="6">Type II toxin-antitoxin system HipA family toxin</fullName>
    </submittedName>
</protein>
<dbReference type="RefSeq" id="WP_343923328.1">
    <property type="nucleotide sequence ID" value="NZ_BAAAKW010000017.1"/>
</dbReference>
<evidence type="ECO:0000313" key="7">
    <source>
        <dbReference type="Proteomes" id="UP001500943"/>
    </source>
</evidence>
<dbReference type="InterPro" id="IPR017508">
    <property type="entry name" value="HipA_N1"/>
</dbReference>
<evidence type="ECO:0000313" key="6">
    <source>
        <dbReference type="EMBL" id="GAA1211052.1"/>
    </source>
</evidence>
<keyword evidence="2" id="KW-0808">Transferase</keyword>
<evidence type="ECO:0000259" key="4">
    <source>
        <dbReference type="Pfam" id="PF07804"/>
    </source>
</evidence>
<evidence type="ECO:0000256" key="3">
    <source>
        <dbReference type="ARBA" id="ARBA00022777"/>
    </source>
</evidence>
<evidence type="ECO:0000256" key="2">
    <source>
        <dbReference type="ARBA" id="ARBA00022679"/>
    </source>
</evidence>
<evidence type="ECO:0000256" key="1">
    <source>
        <dbReference type="ARBA" id="ARBA00010164"/>
    </source>
</evidence>
<proteinExistence type="inferred from homology"/>
<evidence type="ECO:0000259" key="5">
    <source>
        <dbReference type="Pfam" id="PF13657"/>
    </source>
</evidence>
<accession>A0ABN1VH17</accession>